<protein>
    <recommendedName>
        <fullName evidence="2">Universal stress protein</fullName>
    </recommendedName>
</protein>
<comment type="similarity">
    <text evidence="1 2">Belongs to the universal stress protein A family.</text>
</comment>
<dbReference type="PRINTS" id="PR01438">
    <property type="entry name" value="UNVRSLSTRESS"/>
</dbReference>
<evidence type="ECO:0000259" key="3">
    <source>
        <dbReference type="Pfam" id="PF00582"/>
    </source>
</evidence>
<dbReference type="SUPFAM" id="SSF52402">
    <property type="entry name" value="Adenine nucleotide alpha hydrolases-like"/>
    <property type="match status" value="1"/>
</dbReference>
<dbReference type="PANTHER" id="PTHR46268">
    <property type="entry name" value="STRESS RESPONSE PROTEIN NHAX"/>
    <property type="match status" value="1"/>
</dbReference>
<evidence type="ECO:0000256" key="2">
    <source>
        <dbReference type="PIRNR" id="PIRNR006276"/>
    </source>
</evidence>
<dbReference type="RefSeq" id="WP_062253181.1">
    <property type="nucleotide sequence ID" value="NZ_CP014229.1"/>
</dbReference>
<gene>
    <name evidence="4" type="ORF">AXF13_10695</name>
</gene>
<accession>A0A0X8JKQ4</accession>
<comment type="subcellular location">
    <subcellularLocation>
        <location evidence="2">Cytoplasm</location>
    </subcellularLocation>
</comment>
<reference evidence="5" key="1">
    <citation type="submission" date="2016-02" db="EMBL/GenBank/DDBJ databases">
        <authorList>
            <person name="Holder M.E."/>
            <person name="Ajami N.J."/>
            <person name="Petrosino J.F."/>
        </authorList>
    </citation>
    <scope>NUCLEOTIDE SEQUENCE [LARGE SCALE GENOMIC DNA]</scope>
    <source>
        <strain evidence="5">CCUG 45958</strain>
    </source>
</reference>
<evidence type="ECO:0000256" key="1">
    <source>
        <dbReference type="ARBA" id="ARBA00008791"/>
    </source>
</evidence>
<dbReference type="InterPro" id="IPR014729">
    <property type="entry name" value="Rossmann-like_a/b/a_fold"/>
</dbReference>
<dbReference type="GO" id="GO:0005737">
    <property type="term" value="C:cytoplasm"/>
    <property type="evidence" value="ECO:0007669"/>
    <property type="project" value="UniProtKB-SubCell"/>
</dbReference>
<dbReference type="AlphaFoldDB" id="A0A0X8JKQ4"/>
<feature type="domain" description="UspA" evidence="3">
    <location>
        <begin position="4"/>
        <end position="144"/>
    </location>
</feature>
<keyword evidence="5" id="KW-1185">Reference proteome</keyword>
<dbReference type="PANTHER" id="PTHR46268:SF6">
    <property type="entry name" value="UNIVERSAL STRESS PROTEIN UP12"/>
    <property type="match status" value="1"/>
</dbReference>
<dbReference type="EMBL" id="CP014229">
    <property type="protein sequence ID" value="AMD90548.1"/>
    <property type="molecule type" value="Genomic_DNA"/>
</dbReference>
<dbReference type="InterPro" id="IPR006016">
    <property type="entry name" value="UspA"/>
</dbReference>
<dbReference type="STRING" id="44742.AXF13_10695"/>
<dbReference type="Proteomes" id="UP000069241">
    <property type="component" value="Chromosome"/>
</dbReference>
<organism evidence="4 5">
    <name type="scientific">Desulfovibrio fairfieldensis</name>
    <dbReference type="NCBI Taxonomy" id="44742"/>
    <lineage>
        <taxon>Bacteria</taxon>
        <taxon>Pseudomonadati</taxon>
        <taxon>Thermodesulfobacteriota</taxon>
        <taxon>Desulfovibrionia</taxon>
        <taxon>Desulfovibrionales</taxon>
        <taxon>Desulfovibrionaceae</taxon>
        <taxon>Desulfovibrio</taxon>
    </lineage>
</organism>
<evidence type="ECO:0000313" key="5">
    <source>
        <dbReference type="Proteomes" id="UP000069241"/>
    </source>
</evidence>
<keyword evidence="2" id="KW-0963">Cytoplasm</keyword>
<evidence type="ECO:0000313" key="4">
    <source>
        <dbReference type="EMBL" id="AMD90548.1"/>
    </source>
</evidence>
<sequence>MKEIKKILCAVDLSEHSKAVAEYAVLLAKGLGASVLVVYTAPSLSQYVGFHVPPNTIENFVGEIVTGAEKSMEAFVAENFAGVEAKGQVLIGYAAEEILNRAHEEKVDIIVMGTHGRKGIDRILFGSVAEKVVKNADMPVLTIRPAEPIGE</sequence>
<name>A0A0X8JKQ4_9BACT</name>
<dbReference type="Gene3D" id="3.40.50.620">
    <property type="entry name" value="HUPs"/>
    <property type="match status" value="1"/>
</dbReference>
<dbReference type="KEGG" id="dfi:AXF13_10695"/>
<dbReference type="InterPro" id="IPR006015">
    <property type="entry name" value="Universal_stress_UspA"/>
</dbReference>
<proteinExistence type="inferred from homology"/>
<dbReference type="CDD" id="cd00293">
    <property type="entry name" value="USP-like"/>
    <property type="match status" value="1"/>
</dbReference>
<dbReference type="PIRSF" id="PIRSF006276">
    <property type="entry name" value="UspA"/>
    <property type="match status" value="1"/>
</dbReference>
<dbReference type="Pfam" id="PF00582">
    <property type="entry name" value="Usp"/>
    <property type="match status" value="1"/>
</dbReference>